<feature type="signal peptide" evidence="1">
    <location>
        <begin position="1"/>
        <end position="16"/>
    </location>
</feature>
<gene>
    <name evidence="2" type="ORF">M407DRAFT_27866</name>
</gene>
<evidence type="ECO:0000313" key="2">
    <source>
        <dbReference type="EMBL" id="KIO22609.1"/>
    </source>
</evidence>
<dbReference type="EMBL" id="KN823105">
    <property type="protein sequence ID" value="KIO22609.1"/>
    <property type="molecule type" value="Genomic_DNA"/>
</dbReference>
<keyword evidence="3" id="KW-1185">Reference proteome</keyword>
<sequence length="304" mass="32510">MVQSLLKSLFLYSALAASAVLAAPAHQPQSDPIARGVSPREYLHSPRQLAARLTTPIPGSISRRSKDEGGRVKKVTNAMRIAKGYRDLIPAAVSTAEMIDDGSRAGSAHKARSSPVPPITMPAILVYGSNGRSGTPLGYLSLGVNVNKVYYVTTDCTKAMVNPQLSSGALINPAQPQEYSSVGITSNNQVLGTDSWNYAYLSATAATPYGSPPVTSKYHSWSDGSDKYIESGIWSVGTNNELIPTWINPNGDTVKMEIGYFPGALTLVTGNLAMVRQHNLYDESSAPQIRFFIADQFNCAQAPA</sequence>
<proteinExistence type="predicted"/>
<reference evidence="2 3" key="1">
    <citation type="submission" date="2014-04" db="EMBL/GenBank/DDBJ databases">
        <authorList>
            <consortium name="DOE Joint Genome Institute"/>
            <person name="Kuo A."/>
            <person name="Girlanda M."/>
            <person name="Perotto S."/>
            <person name="Kohler A."/>
            <person name="Nagy L.G."/>
            <person name="Floudas D."/>
            <person name="Copeland A."/>
            <person name="Barry K.W."/>
            <person name="Cichocki N."/>
            <person name="Veneault-Fourrey C."/>
            <person name="LaButti K."/>
            <person name="Lindquist E.A."/>
            <person name="Lipzen A."/>
            <person name="Lundell T."/>
            <person name="Morin E."/>
            <person name="Murat C."/>
            <person name="Sun H."/>
            <person name="Tunlid A."/>
            <person name="Henrissat B."/>
            <person name="Grigoriev I.V."/>
            <person name="Hibbett D.S."/>
            <person name="Martin F."/>
            <person name="Nordberg H.P."/>
            <person name="Cantor M.N."/>
            <person name="Hua S.X."/>
        </authorList>
    </citation>
    <scope>NUCLEOTIDE SEQUENCE [LARGE SCALE GENOMIC DNA]</scope>
    <source>
        <strain evidence="2 3">MUT 4182</strain>
    </source>
</reference>
<dbReference type="HOGENOM" id="CLU_947298_0_0_1"/>
<keyword evidence="1" id="KW-0732">Signal</keyword>
<dbReference type="Proteomes" id="UP000054248">
    <property type="component" value="Unassembled WGS sequence"/>
</dbReference>
<reference evidence="3" key="2">
    <citation type="submission" date="2015-01" db="EMBL/GenBank/DDBJ databases">
        <title>Evolutionary Origins and Diversification of the Mycorrhizal Mutualists.</title>
        <authorList>
            <consortium name="DOE Joint Genome Institute"/>
            <consortium name="Mycorrhizal Genomics Consortium"/>
            <person name="Kohler A."/>
            <person name="Kuo A."/>
            <person name="Nagy L.G."/>
            <person name="Floudas D."/>
            <person name="Copeland A."/>
            <person name="Barry K.W."/>
            <person name="Cichocki N."/>
            <person name="Veneault-Fourrey C."/>
            <person name="LaButti K."/>
            <person name="Lindquist E.A."/>
            <person name="Lipzen A."/>
            <person name="Lundell T."/>
            <person name="Morin E."/>
            <person name="Murat C."/>
            <person name="Riley R."/>
            <person name="Ohm R."/>
            <person name="Sun H."/>
            <person name="Tunlid A."/>
            <person name="Henrissat B."/>
            <person name="Grigoriev I.V."/>
            <person name="Hibbett D.S."/>
            <person name="Martin F."/>
        </authorList>
    </citation>
    <scope>NUCLEOTIDE SEQUENCE [LARGE SCALE GENOMIC DNA]</scope>
    <source>
        <strain evidence="3">MUT 4182</strain>
    </source>
</reference>
<dbReference type="AlphaFoldDB" id="A0A0C3QD28"/>
<accession>A0A0C3QD28</accession>
<dbReference type="OrthoDB" id="4584900at2759"/>
<protein>
    <submittedName>
        <fullName evidence="2">Uncharacterized protein</fullName>
    </submittedName>
</protein>
<organism evidence="2 3">
    <name type="scientific">Tulasnella calospora MUT 4182</name>
    <dbReference type="NCBI Taxonomy" id="1051891"/>
    <lineage>
        <taxon>Eukaryota</taxon>
        <taxon>Fungi</taxon>
        <taxon>Dikarya</taxon>
        <taxon>Basidiomycota</taxon>
        <taxon>Agaricomycotina</taxon>
        <taxon>Agaricomycetes</taxon>
        <taxon>Cantharellales</taxon>
        <taxon>Tulasnellaceae</taxon>
        <taxon>Tulasnella</taxon>
    </lineage>
</organism>
<evidence type="ECO:0000313" key="3">
    <source>
        <dbReference type="Proteomes" id="UP000054248"/>
    </source>
</evidence>
<name>A0A0C3QD28_9AGAM</name>
<feature type="chain" id="PRO_5002168733" evidence="1">
    <location>
        <begin position="17"/>
        <end position="304"/>
    </location>
</feature>
<evidence type="ECO:0000256" key="1">
    <source>
        <dbReference type="SAM" id="SignalP"/>
    </source>
</evidence>